<feature type="domain" description="YbaK/aminoacyl-tRNA synthetase-associated" evidence="1">
    <location>
        <begin position="26"/>
        <end position="139"/>
    </location>
</feature>
<gene>
    <name evidence="2" type="ORF">IAD19_01375</name>
</gene>
<evidence type="ECO:0000313" key="2">
    <source>
        <dbReference type="EMBL" id="HIU41185.1"/>
    </source>
</evidence>
<dbReference type="Gene3D" id="3.90.960.10">
    <property type="entry name" value="YbaK/aminoacyl-tRNA synthetase-associated domain"/>
    <property type="match status" value="1"/>
</dbReference>
<name>A0A9D1LIU1_9FIRM</name>
<proteinExistence type="predicted"/>
<dbReference type="PANTHER" id="PTHR30411">
    <property type="entry name" value="CYTOPLASMIC PROTEIN"/>
    <property type="match status" value="1"/>
</dbReference>
<dbReference type="SUPFAM" id="SSF55826">
    <property type="entry name" value="YbaK/ProRS associated domain"/>
    <property type="match status" value="1"/>
</dbReference>
<dbReference type="AlphaFoldDB" id="A0A9D1LIU1"/>
<reference evidence="2" key="2">
    <citation type="journal article" date="2021" name="PeerJ">
        <title>Extensive microbial diversity within the chicken gut microbiome revealed by metagenomics and culture.</title>
        <authorList>
            <person name="Gilroy R."/>
            <person name="Ravi A."/>
            <person name="Getino M."/>
            <person name="Pursley I."/>
            <person name="Horton D.L."/>
            <person name="Alikhan N.F."/>
            <person name="Baker D."/>
            <person name="Gharbi K."/>
            <person name="Hall N."/>
            <person name="Watson M."/>
            <person name="Adriaenssens E.M."/>
            <person name="Foster-Nyarko E."/>
            <person name="Jarju S."/>
            <person name="Secka A."/>
            <person name="Antonio M."/>
            <person name="Oren A."/>
            <person name="Chaudhuri R.R."/>
            <person name="La Ragione R."/>
            <person name="Hildebrand F."/>
            <person name="Pallen M.J."/>
        </authorList>
    </citation>
    <scope>NUCLEOTIDE SEQUENCE</scope>
    <source>
        <strain evidence="2">4509</strain>
    </source>
</reference>
<evidence type="ECO:0000313" key="3">
    <source>
        <dbReference type="Proteomes" id="UP000824082"/>
    </source>
</evidence>
<comment type="caution">
    <text evidence="2">The sequence shown here is derived from an EMBL/GenBank/DDBJ whole genome shotgun (WGS) entry which is preliminary data.</text>
</comment>
<protein>
    <submittedName>
        <fullName evidence="2">YbaK/EbsC family protein</fullName>
    </submittedName>
</protein>
<dbReference type="EMBL" id="DVMX01000023">
    <property type="protein sequence ID" value="HIU41185.1"/>
    <property type="molecule type" value="Genomic_DNA"/>
</dbReference>
<dbReference type="PANTHER" id="PTHR30411:SF1">
    <property type="entry name" value="CYTOPLASMIC PROTEIN"/>
    <property type="match status" value="1"/>
</dbReference>
<dbReference type="CDD" id="cd04333">
    <property type="entry name" value="ProX_deacylase"/>
    <property type="match status" value="1"/>
</dbReference>
<dbReference type="Pfam" id="PF04073">
    <property type="entry name" value="tRNA_edit"/>
    <property type="match status" value="1"/>
</dbReference>
<reference evidence="2" key="1">
    <citation type="submission" date="2020-10" db="EMBL/GenBank/DDBJ databases">
        <authorList>
            <person name="Gilroy R."/>
        </authorList>
    </citation>
    <scope>NUCLEOTIDE SEQUENCE</scope>
    <source>
        <strain evidence="2">4509</strain>
    </source>
</reference>
<dbReference type="Proteomes" id="UP000824082">
    <property type="component" value="Unassembled WGS sequence"/>
</dbReference>
<dbReference type="InterPro" id="IPR007214">
    <property type="entry name" value="YbaK/aa-tRNA-synth-assoc-dom"/>
</dbReference>
<dbReference type="InterPro" id="IPR036754">
    <property type="entry name" value="YbaK/aa-tRNA-synt-asso_dom_sf"/>
</dbReference>
<organism evidence="2 3">
    <name type="scientific">Candidatus Egerieicola faecale</name>
    <dbReference type="NCBI Taxonomy" id="2840774"/>
    <lineage>
        <taxon>Bacteria</taxon>
        <taxon>Bacillati</taxon>
        <taxon>Bacillota</taxon>
        <taxon>Clostridia</taxon>
        <taxon>Eubacteriales</taxon>
        <taxon>Oscillospiraceae</taxon>
        <taxon>Oscillospiraceae incertae sedis</taxon>
        <taxon>Candidatus Egerieicola</taxon>
    </lineage>
</organism>
<sequence length="160" mass="17349">MSFQAVKEYFQIAGLGQRVLLLEQSSATVEQAAQALGCAPKQIAKTLSFLVEEQPILIVAAGDAKVDNHKYKEQFHQKAAMIPREAVEDLVGHPPGGVCPFCVLPGVKVYLDVSLKRFEQVYPAAGSGNSAVLLNLPELEEHSKSAGWIDVCKGWEDTAQ</sequence>
<evidence type="ECO:0000259" key="1">
    <source>
        <dbReference type="Pfam" id="PF04073"/>
    </source>
</evidence>
<accession>A0A9D1LIU1</accession>
<dbReference type="GO" id="GO:0002161">
    <property type="term" value="F:aminoacyl-tRNA deacylase activity"/>
    <property type="evidence" value="ECO:0007669"/>
    <property type="project" value="InterPro"/>
</dbReference>